<sequence>MVFDGVELPTVASIRRAEGPEMRERGRERARGQKRTREEMNYGEQLARVLHSAFQQNHRELEDTRERGSKDSAGKDTSEAESLPRPATRRPGRLHRRLPSESSSDAEPGAHKSSRAARVIDPEPPTETDAGPSTDIGTTFEPLTSTSVPSTPSSVIEIDTEPNSPV</sequence>
<gene>
    <name evidence="2" type="ORF">HETIRDRAFT_146988</name>
</gene>
<feature type="region of interest" description="Disordered" evidence="1">
    <location>
        <begin position="1"/>
        <end position="166"/>
    </location>
</feature>
<feature type="non-terminal residue" evidence="2">
    <location>
        <position position="166"/>
    </location>
</feature>
<name>W4KFX1_HETIT</name>
<dbReference type="AlphaFoldDB" id="W4KFX1"/>
<accession>W4KFX1</accession>
<organism evidence="2 3">
    <name type="scientific">Heterobasidion irregulare (strain TC 32-1)</name>
    <dbReference type="NCBI Taxonomy" id="747525"/>
    <lineage>
        <taxon>Eukaryota</taxon>
        <taxon>Fungi</taxon>
        <taxon>Dikarya</taxon>
        <taxon>Basidiomycota</taxon>
        <taxon>Agaricomycotina</taxon>
        <taxon>Agaricomycetes</taxon>
        <taxon>Russulales</taxon>
        <taxon>Bondarzewiaceae</taxon>
        <taxon>Heterobasidion</taxon>
        <taxon>Heterobasidion annosum species complex</taxon>
    </lineage>
</organism>
<dbReference type="InParanoid" id="W4KFX1"/>
<dbReference type="GeneID" id="20667174"/>
<dbReference type="KEGG" id="hir:HETIRDRAFT_146988"/>
<keyword evidence="3" id="KW-1185">Reference proteome</keyword>
<reference evidence="2 3" key="1">
    <citation type="journal article" date="2012" name="New Phytol.">
        <title>Insight into trade-off between wood decay and parasitism from the genome of a fungal forest pathogen.</title>
        <authorList>
            <person name="Olson A."/>
            <person name="Aerts A."/>
            <person name="Asiegbu F."/>
            <person name="Belbahri L."/>
            <person name="Bouzid O."/>
            <person name="Broberg A."/>
            <person name="Canback B."/>
            <person name="Coutinho P.M."/>
            <person name="Cullen D."/>
            <person name="Dalman K."/>
            <person name="Deflorio G."/>
            <person name="van Diepen L.T."/>
            <person name="Dunand C."/>
            <person name="Duplessis S."/>
            <person name="Durling M."/>
            <person name="Gonthier P."/>
            <person name="Grimwood J."/>
            <person name="Fossdal C.G."/>
            <person name="Hansson D."/>
            <person name="Henrissat B."/>
            <person name="Hietala A."/>
            <person name="Himmelstrand K."/>
            <person name="Hoffmeister D."/>
            <person name="Hogberg N."/>
            <person name="James T.Y."/>
            <person name="Karlsson M."/>
            <person name="Kohler A."/>
            <person name="Kues U."/>
            <person name="Lee Y.H."/>
            <person name="Lin Y.C."/>
            <person name="Lind M."/>
            <person name="Lindquist E."/>
            <person name="Lombard V."/>
            <person name="Lucas S."/>
            <person name="Lunden K."/>
            <person name="Morin E."/>
            <person name="Murat C."/>
            <person name="Park J."/>
            <person name="Raffaello T."/>
            <person name="Rouze P."/>
            <person name="Salamov A."/>
            <person name="Schmutz J."/>
            <person name="Solheim H."/>
            <person name="Stahlberg J."/>
            <person name="Velez H."/>
            <person name="de Vries R.P."/>
            <person name="Wiebenga A."/>
            <person name="Woodward S."/>
            <person name="Yakovlev I."/>
            <person name="Garbelotto M."/>
            <person name="Martin F."/>
            <person name="Grigoriev I.V."/>
            <person name="Stenlid J."/>
        </authorList>
    </citation>
    <scope>NUCLEOTIDE SEQUENCE [LARGE SCALE GENOMIC DNA]</scope>
    <source>
        <strain evidence="2 3">TC 32-1</strain>
    </source>
</reference>
<dbReference type="HOGENOM" id="CLU_1606597_0_0_1"/>
<dbReference type="EMBL" id="KI925456">
    <property type="protein sequence ID" value="ETW84624.1"/>
    <property type="molecule type" value="Genomic_DNA"/>
</dbReference>
<dbReference type="RefSeq" id="XP_009544271.1">
    <property type="nucleotide sequence ID" value="XM_009545976.1"/>
</dbReference>
<evidence type="ECO:0000313" key="3">
    <source>
        <dbReference type="Proteomes" id="UP000030671"/>
    </source>
</evidence>
<dbReference type="Proteomes" id="UP000030671">
    <property type="component" value="Unassembled WGS sequence"/>
</dbReference>
<proteinExistence type="predicted"/>
<evidence type="ECO:0000313" key="2">
    <source>
        <dbReference type="EMBL" id="ETW84624.1"/>
    </source>
</evidence>
<feature type="compositionally biased region" description="Basic residues" evidence="1">
    <location>
        <begin position="87"/>
        <end position="97"/>
    </location>
</feature>
<protein>
    <submittedName>
        <fullName evidence="2">Uncharacterized protein</fullName>
    </submittedName>
</protein>
<evidence type="ECO:0000256" key="1">
    <source>
        <dbReference type="SAM" id="MobiDB-lite"/>
    </source>
</evidence>
<feature type="compositionally biased region" description="Low complexity" evidence="1">
    <location>
        <begin position="144"/>
        <end position="155"/>
    </location>
</feature>
<feature type="compositionally biased region" description="Basic and acidic residues" evidence="1">
    <location>
        <begin position="57"/>
        <end position="78"/>
    </location>
</feature>
<feature type="compositionally biased region" description="Basic and acidic residues" evidence="1">
    <location>
        <begin position="15"/>
        <end position="40"/>
    </location>
</feature>